<proteinExistence type="predicted"/>
<evidence type="ECO:0000313" key="2">
    <source>
        <dbReference type="EMBL" id="GKT29908.1"/>
    </source>
</evidence>
<dbReference type="EMBL" id="BQXS01008476">
    <property type="protein sequence ID" value="GKT29908.1"/>
    <property type="molecule type" value="Genomic_DNA"/>
</dbReference>
<dbReference type="Proteomes" id="UP001057375">
    <property type="component" value="Unassembled WGS sequence"/>
</dbReference>
<protein>
    <submittedName>
        <fullName evidence="2">Uncharacterized protein</fullName>
    </submittedName>
</protein>
<keyword evidence="3" id="KW-1185">Reference proteome</keyword>
<name>A0ABQ5KEK9_9EUKA</name>
<reference evidence="2" key="1">
    <citation type="submission" date="2022-03" db="EMBL/GenBank/DDBJ databases">
        <title>Draft genome sequence of Aduncisulcus paluster, a free-living microaerophilic Fornicata.</title>
        <authorList>
            <person name="Yuyama I."/>
            <person name="Kume K."/>
            <person name="Tamura T."/>
            <person name="Inagaki Y."/>
            <person name="Hashimoto T."/>
        </authorList>
    </citation>
    <scope>NUCLEOTIDE SEQUENCE</scope>
    <source>
        <strain evidence="2">NY0171</strain>
    </source>
</reference>
<feature type="region of interest" description="Disordered" evidence="1">
    <location>
        <begin position="35"/>
        <end position="57"/>
    </location>
</feature>
<evidence type="ECO:0000313" key="3">
    <source>
        <dbReference type="Proteomes" id="UP001057375"/>
    </source>
</evidence>
<accession>A0ABQ5KEK9</accession>
<feature type="non-terminal residue" evidence="2">
    <location>
        <position position="82"/>
    </location>
</feature>
<organism evidence="2 3">
    <name type="scientific">Aduncisulcus paluster</name>
    <dbReference type="NCBI Taxonomy" id="2918883"/>
    <lineage>
        <taxon>Eukaryota</taxon>
        <taxon>Metamonada</taxon>
        <taxon>Carpediemonas-like organisms</taxon>
        <taxon>Aduncisulcus</taxon>
    </lineage>
</organism>
<gene>
    <name evidence="2" type="ORF">ADUPG1_005339</name>
</gene>
<sequence>MYVAEHPKAASAEFDISDKDIAERVSSTIDTGTEQAKGKLKNAGRNRYSESSESVTHKTAQYARNNIFGGDENSRAEDIIKK</sequence>
<comment type="caution">
    <text evidence="2">The sequence shown here is derived from an EMBL/GenBank/DDBJ whole genome shotgun (WGS) entry which is preliminary data.</text>
</comment>
<evidence type="ECO:0000256" key="1">
    <source>
        <dbReference type="SAM" id="MobiDB-lite"/>
    </source>
</evidence>